<comment type="cofactor">
    <cofactor evidence="1">
        <name>Fe(2+)</name>
        <dbReference type="ChEBI" id="CHEBI:29033"/>
    </cofactor>
</comment>
<proteinExistence type="predicted"/>
<keyword evidence="5" id="KW-1185">Reference proteome</keyword>
<feature type="domain" description="TauD/TfdA-like" evidence="3">
    <location>
        <begin position="31"/>
        <end position="321"/>
    </location>
</feature>
<dbReference type="Gene3D" id="3.60.130.10">
    <property type="entry name" value="Clavaminate synthase-like"/>
    <property type="match status" value="1"/>
</dbReference>
<reference evidence="4 5" key="1">
    <citation type="submission" date="2019-09" db="EMBL/GenBank/DDBJ databases">
        <title>Draft genome sequence of various Type strains from the CCUG.</title>
        <authorList>
            <person name="Pineiro-Iglesias B."/>
            <person name="Tunovic T."/>
            <person name="Unosson C."/>
            <person name="Inganas E."/>
            <person name="Ohlen M."/>
            <person name="Cardew S."/>
            <person name="Jensie-Markopoulos S."/>
            <person name="Salva-Serra F."/>
            <person name="Jaen-Luchoro D."/>
            <person name="Karlsson R."/>
            <person name="Svensson-Stadler L."/>
            <person name="Chun J."/>
            <person name="Moore E."/>
        </authorList>
    </citation>
    <scope>NUCLEOTIDE SEQUENCE [LARGE SCALE GENOMIC DNA]</scope>
    <source>
        <strain evidence="4 5">CCUG 56969T</strain>
    </source>
</reference>
<name>A0A5M9P6K5_9VIBR</name>
<dbReference type="PANTHER" id="PTHR10696">
    <property type="entry name" value="GAMMA-BUTYROBETAINE HYDROXYLASE-RELATED"/>
    <property type="match status" value="1"/>
</dbReference>
<dbReference type="InterPro" id="IPR042098">
    <property type="entry name" value="TauD-like_sf"/>
</dbReference>
<evidence type="ECO:0000313" key="5">
    <source>
        <dbReference type="Proteomes" id="UP000322521"/>
    </source>
</evidence>
<dbReference type="InterPro" id="IPR003819">
    <property type="entry name" value="TauD/TfdA-like"/>
</dbReference>
<keyword evidence="2" id="KW-0560">Oxidoreductase</keyword>
<dbReference type="GO" id="GO:0016706">
    <property type="term" value="F:2-oxoglutarate-dependent dioxygenase activity"/>
    <property type="evidence" value="ECO:0007669"/>
    <property type="project" value="UniProtKB-ARBA"/>
</dbReference>
<evidence type="ECO:0000313" key="4">
    <source>
        <dbReference type="EMBL" id="KAA8681671.1"/>
    </source>
</evidence>
<organism evidence="4 5">
    <name type="scientific">Vibrio gigantis</name>
    <dbReference type="NCBI Taxonomy" id="296199"/>
    <lineage>
        <taxon>Bacteria</taxon>
        <taxon>Pseudomonadati</taxon>
        <taxon>Pseudomonadota</taxon>
        <taxon>Gammaproteobacteria</taxon>
        <taxon>Vibrionales</taxon>
        <taxon>Vibrionaceae</taxon>
        <taxon>Vibrio</taxon>
    </lineage>
</organism>
<gene>
    <name evidence="4" type="ORF">F4W18_03700</name>
</gene>
<sequence>MGVLNKITETLEFEVSNFPTIIENDGSVTTLAEAKAWIEEHREHLEAELLCTGAILFRGFPVVDAESYDAFFASFGYENFTYKESLSNAVRINFTELVFTANEGPKEVAINLHNEMAQTPIYPNRISLFCESPAEQGGATVLCRSDMIYNELIKVEPELTNKLEEVGIKYTTTMQGGDSAESAQGRSWLSTLSVENEQQAEAKLKELGYTWTWQDNGDLLAQTGALAGIKTVADGRKVFFNQIIAAFEGWEGVKENPVKALCFGDDSEIPKSFLETISKISEELSFDLNWQAGDVALVDNNLAMHGRRPFSGDKKRKVMVVLGK</sequence>
<dbReference type="SUPFAM" id="SSF51197">
    <property type="entry name" value="Clavaminate synthase-like"/>
    <property type="match status" value="1"/>
</dbReference>
<evidence type="ECO:0000256" key="1">
    <source>
        <dbReference type="ARBA" id="ARBA00001954"/>
    </source>
</evidence>
<evidence type="ECO:0000259" key="3">
    <source>
        <dbReference type="Pfam" id="PF02668"/>
    </source>
</evidence>
<comment type="caution">
    <text evidence="4">The sequence shown here is derived from an EMBL/GenBank/DDBJ whole genome shotgun (WGS) entry which is preliminary data.</text>
</comment>
<accession>A0A5M9P6K5</accession>
<dbReference type="RefSeq" id="WP_086714307.1">
    <property type="nucleotide sequence ID" value="NZ_AP025493.1"/>
</dbReference>
<dbReference type="InterPro" id="IPR050411">
    <property type="entry name" value="AlphaKG_dependent_hydroxylases"/>
</dbReference>
<dbReference type="Proteomes" id="UP000322521">
    <property type="component" value="Unassembled WGS sequence"/>
</dbReference>
<dbReference type="OrthoDB" id="9769888at2"/>
<protein>
    <submittedName>
        <fullName evidence="4">SyrP protein</fullName>
    </submittedName>
</protein>
<dbReference type="PANTHER" id="PTHR10696:SF21">
    <property type="entry name" value="TAUD_TFDA-LIKE DOMAIN-CONTAINING PROTEIN"/>
    <property type="match status" value="1"/>
</dbReference>
<dbReference type="EMBL" id="VXJS01000001">
    <property type="protein sequence ID" value="KAA8681671.1"/>
    <property type="molecule type" value="Genomic_DNA"/>
</dbReference>
<dbReference type="AlphaFoldDB" id="A0A5M9P6K5"/>
<dbReference type="Pfam" id="PF02668">
    <property type="entry name" value="TauD"/>
    <property type="match status" value="1"/>
</dbReference>
<evidence type="ECO:0000256" key="2">
    <source>
        <dbReference type="ARBA" id="ARBA00023002"/>
    </source>
</evidence>